<evidence type="ECO:0000313" key="1">
    <source>
        <dbReference type="EMBL" id="EAR15105.1"/>
    </source>
</evidence>
<accession>A4CN63</accession>
<keyword evidence="2" id="KW-1185">Reference proteome</keyword>
<gene>
    <name evidence="1" type="ordered locus">RB2501_12282</name>
</gene>
<dbReference type="HOGENOM" id="CLU_3398214_0_0_10"/>
<organism evidence="1 2">
    <name type="scientific">Robiginitalea biformata (strain ATCC BAA-864 / DSM 15991 / KCTC 12146 / HTCC2501)</name>
    <dbReference type="NCBI Taxonomy" id="313596"/>
    <lineage>
        <taxon>Bacteria</taxon>
        <taxon>Pseudomonadati</taxon>
        <taxon>Bacteroidota</taxon>
        <taxon>Flavobacteriia</taxon>
        <taxon>Flavobacteriales</taxon>
        <taxon>Flavobacteriaceae</taxon>
        <taxon>Robiginitalea</taxon>
    </lineage>
</organism>
<evidence type="ECO:0000313" key="2">
    <source>
        <dbReference type="Proteomes" id="UP000009049"/>
    </source>
</evidence>
<dbReference type="AlphaFoldDB" id="A4CN63"/>
<dbReference type="EMBL" id="CP001712">
    <property type="protein sequence ID" value="EAR15105.1"/>
    <property type="molecule type" value="Genomic_DNA"/>
</dbReference>
<proteinExistence type="predicted"/>
<dbReference type="Proteomes" id="UP000009049">
    <property type="component" value="Chromosome"/>
</dbReference>
<dbReference type="KEGG" id="rbi:RB2501_12282"/>
<name>A4CN63_ROBBH</name>
<sequence>MSDCKGKCLRDDFSPGPLVEYRYFVNIGTDL</sequence>
<protein>
    <submittedName>
        <fullName evidence="1">Uncharacterized protein</fullName>
    </submittedName>
</protein>
<reference evidence="1 2" key="1">
    <citation type="journal article" date="2009" name="J. Bacteriol.">
        <title>Complete genome sequence of Robiginitalea biformata HTCC2501.</title>
        <authorList>
            <person name="Oh H.M."/>
            <person name="Giovannoni S.J."/>
            <person name="Lee K."/>
            <person name="Ferriera S."/>
            <person name="Johnson J."/>
            <person name="Cho J.C."/>
        </authorList>
    </citation>
    <scope>NUCLEOTIDE SEQUENCE [LARGE SCALE GENOMIC DNA]</scope>
    <source>
        <strain evidence="2">ATCC BAA-864 / HTCC2501 / KCTC 12146</strain>
    </source>
</reference>
<dbReference type="STRING" id="313596.RB2501_12282"/>